<proteinExistence type="predicted"/>
<dbReference type="InterPro" id="IPR022263">
    <property type="entry name" value="KxYKxGKxW"/>
</dbReference>
<feature type="compositionally biased region" description="Polar residues" evidence="2">
    <location>
        <begin position="167"/>
        <end position="195"/>
    </location>
</feature>
<dbReference type="AlphaFoldDB" id="A0A1X0VDW5"/>
<feature type="compositionally biased region" description="Polar residues" evidence="2">
    <location>
        <begin position="48"/>
        <end position="66"/>
    </location>
</feature>
<keyword evidence="3" id="KW-1133">Transmembrane helix</keyword>
<feature type="compositionally biased region" description="Basic and acidic residues" evidence="2">
    <location>
        <begin position="136"/>
        <end position="161"/>
    </location>
</feature>
<keyword evidence="3" id="KW-0812">Transmembrane</keyword>
<feature type="compositionally biased region" description="Low complexity" evidence="2">
    <location>
        <begin position="102"/>
        <end position="118"/>
    </location>
</feature>
<evidence type="ECO:0000259" key="4">
    <source>
        <dbReference type="Pfam" id="PF17966"/>
    </source>
</evidence>
<protein>
    <recommendedName>
        <fullName evidence="4">Mub B2-like domain-containing protein</fullName>
    </recommendedName>
</protein>
<dbReference type="NCBIfam" id="TIGR03715">
    <property type="entry name" value="KxYKxGKxW"/>
    <property type="match status" value="1"/>
</dbReference>
<keyword evidence="3" id="KW-0472">Membrane</keyword>
<name>A0A1X0VDW5_LEUPS</name>
<gene>
    <name evidence="5" type="ORF">BMR96_04810</name>
</gene>
<evidence type="ECO:0000256" key="2">
    <source>
        <dbReference type="SAM" id="MobiDB-lite"/>
    </source>
</evidence>
<dbReference type="InterPro" id="IPR041495">
    <property type="entry name" value="Mub_B2"/>
</dbReference>
<feature type="region of interest" description="Disordered" evidence="2">
    <location>
        <begin position="48"/>
        <end position="199"/>
    </location>
</feature>
<sequence length="1094" mass="120348">MKLNYDNQENSKRFKMYKAGKLWLVSGASIISLFGGSILMNHSVASADDTNVSTDNKIVDSSSAKNTTKEESSNDIVATSAAEESENNQTNESGKKTDDVADNLTKTTDNKHTTATTDNGEDQSSKTSSQPETNYGDEKLTKSSNEHSQDQKNSSRVEKINAGDALNKNTDLASEKNNTTDQSIPNNMSNGQSEFTDQEKKSIAVISEADVAGCPKRIQDENGNSYRVFNDLVSYNGFILQPTPTKNTANLFVGINDNATKIIFEQIDTSKRIANLYVVDNIKTADTSLNFGSQSIFSYAINSNGVLEFTLYMYTSDRPTTPQPLHGNLVIPKKVKQEVHFSVDTGKRDANGNIIYQELVNPVISEGMTTVDKYQVSSKINGNEISFPGYYFVKTIGHEAGTLSSQILDYTKNEMDAGFTDFLNHNISSSHIYKDAHGAYTYAGFQVMQDQYGNVKTYIANINNPTPSLQEAIEQFNNGQFHWLKTTDEGECKFNSNDIPYVDQSYGKINHYFGYSSDPNDPGLAWAKQHGGNFYINVKDSILPSTLVRYVYAPYERPETPGLSSWTIVNKPENPGNPGMIIDPKIPNDPKQPSGTDKASLEKVITKTIHYVDEQGKQLLADKAYQVTYTRTATYHVNNAGEVSAVEYSDWQTENDDLGNNGEPSISDYYVKVAEPDAIRDNHVKADASNIETKIVYAQVQIKTAVDVPEAHGWAVDVPEPVYVKTAVDVPEAHGWAVDVPEPVYVKTAVDVPEAHGWAVDVPEPVYVKTAVDVPEAHGWAVDVPEPVYEKTAVDVPEAHGWAVDVPEPVYEKTAVDVPEAHGWAVDVPEAHGWAVDVPEPVYVKTAVGVPEAHGWAVDVPEPVYEKTAVDVPEAHGWAVDVPEPAYVKTAVDVPEAHGWAVDVPEPVYEKTAVDVPEAHGWAVDVPELVYEKTAVDVPEAHGWAVDVPEPVYEKTAVDVPEAHGWAVDVPEPVYEKTAVDVPEAHGWAVDVPEPVYVKTAVDVPEPIYIKTKVDIPEPAKLTKTETKINNKKIVKNAFEKPTLQSEIEQNNFKKQLPQTSATPKKSGSSIIAVCITLVCSLLLTLKKLNHKFF</sequence>
<comment type="caution">
    <text evidence="5">The sequence shown here is derived from an EMBL/GenBank/DDBJ whole genome shotgun (WGS) entry which is preliminary data.</text>
</comment>
<evidence type="ECO:0000313" key="6">
    <source>
        <dbReference type="Proteomes" id="UP000192288"/>
    </source>
</evidence>
<organism evidence="5 6">
    <name type="scientific">Leuconostoc pseudomesenteroides</name>
    <dbReference type="NCBI Taxonomy" id="33968"/>
    <lineage>
        <taxon>Bacteria</taxon>
        <taxon>Bacillati</taxon>
        <taxon>Bacillota</taxon>
        <taxon>Bacilli</taxon>
        <taxon>Lactobacillales</taxon>
        <taxon>Lactobacillaceae</taxon>
        <taxon>Leuconostoc</taxon>
    </lineage>
</organism>
<keyword evidence="1" id="KW-0732">Signal</keyword>
<feature type="domain" description="Mub B2-like" evidence="4">
    <location>
        <begin position="596"/>
        <end position="699"/>
    </location>
</feature>
<dbReference type="Pfam" id="PF19258">
    <property type="entry name" value="KxYKxGKxW_sig"/>
    <property type="match status" value="1"/>
</dbReference>
<dbReference type="Pfam" id="PF17966">
    <property type="entry name" value="Muc_B2"/>
    <property type="match status" value="1"/>
</dbReference>
<feature type="transmembrane region" description="Helical" evidence="3">
    <location>
        <begin position="21"/>
        <end position="40"/>
    </location>
</feature>
<evidence type="ECO:0000256" key="3">
    <source>
        <dbReference type="SAM" id="Phobius"/>
    </source>
</evidence>
<dbReference type="RefSeq" id="WP_080519362.1">
    <property type="nucleotide sequence ID" value="NZ_MPLS01000012.1"/>
</dbReference>
<reference evidence="5 6" key="1">
    <citation type="journal article" date="2017" name="Front. Microbiol.">
        <title>Genomic Characterization of Dairy Associated Leuconostoc Species and Diversity of Leuconostocs in Undefined Mixed Mesophilic Starter Cultures.</title>
        <authorList>
            <person name="Frantzen C.A."/>
            <person name="Kot W."/>
            <person name="Pedersen T.B."/>
            <person name="Ardo Y.M."/>
            <person name="Broadbent J.R."/>
            <person name="Neve H."/>
            <person name="Hansen L.H."/>
            <person name="Dal Bello F."/>
            <person name="Ostlie H.M."/>
            <person name="Kleppen H.P."/>
            <person name="Vogensen F.K."/>
            <person name="Holo H."/>
        </authorList>
    </citation>
    <scope>NUCLEOTIDE SEQUENCE [LARGE SCALE GENOMIC DNA]</scope>
    <source>
        <strain evidence="5 6">LMGCF08</strain>
    </source>
</reference>
<evidence type="ECO:0000313" key="5">
    <source>
        <dbReference type="EMBL" id="ORI97903.1"/>
    </source>
</evidence>
<dbReference type="Proteomes" id="UP000192288">
    <property type="component" value="Unassembled WGS sequence"/>
</dbReference>
<dbReference type="Gene3D" id="2.60.40.4300">
    <property type="match status" value="1"/>
</dbReference>
<accession>A0A1X0VDW5</accession>
<dbReference type="EMBL" id="MPLS01000012">
    <property type="protein sequence ID" value="ORI97903.1"/>
    <property type="molecule type" value="Genomic_DNA"/>
</dbReference>
<evidence type="ECO:0000256" key="1">
    <source>
        <dbReference type="ARBA" id="ARBA00022729"/>
    </source>
</evidence>